<protein>
    <recommendedName>
        <fullName evidence="6">Mce-associated membrane protein</fullName>
    </recommendedName>
</protein>
<dbReference type="PANTHER" id="PTHR37042">
    <property type="entry name" value="OUTER MEMBRANE PROTEIN RV1973"/>
    <property type="match status" value="1"/>
</dbReference>
<reference evidence="4 5" key="1">
    <citation type="submission" date="2020-04" db="EMBL/GenBank/DDBJ databases">
        <authorList>
            <person name="Klaysubun C."/>
            <person name="Duangmal K."/>
            <person name="Lipun K."/>
        </authorList>
    </citation>
    <scope>NUCLEOTIDE SEQUENCE [LARGE SCALE GENOMIC DNA]</scope>
    <source>
        <strain evidence="4 5">K10HN5</strain>
    </source>
</reference>
<sequence>MTVLDPPRSDETEARPRWRRFRRPSAVRLLTVLVALAGVVAIVLGTLWVLASNDDSLKLAAARDQVLVEAQQAAITLNTLDYKNVDPGLDRWEQVSTGSVLDEFRTNRAQYAKFVTDSKRTTQATVSDAAVSEIDARAGVARVLVGVDVNVQPEGQSPVLTRQRLQLEMTRTDQGWKVSKLAPVPTPGSSG</sequence>
<keyword evidence="3" id="KW-0812">Transmembrane</keyword>
<keyword evidence="3" id="KW-1133">Transmembrane helix</keyword>
<dbReference type="RefSeq" id="WP_169384604.1">
    <property type="nucleotide sequence ID" value="NZ_JAAXLA010000075.1"/>
</dbReference>
<evidence type="ECO:0000256" key="3">
    <source>
        <dbReference type="SAM" id="Phobius"/>
    </source>
</evidence>
<dbReference type="Proteomes" id="UP000820669">
    <property type="component" value="Unassembled WGS sequence"/>
</dbReference>
<accession>A0ABX1SHT4</accession>
<gene>
    <name evidence="4" type="ORF">HF526_28135</name>
</gene>
<dbReference type="EMBL" id="JAAXLA010000075">
    <property type="protein sequence ID" value="NMI01141.1"/>
    <property type="molecule type" value="Genomic_DNA"/>
</dbReference>
<comment type="caution">
    <text evidence="4">The sequence shown here is derived from an EMBL/GenBank/DDBJ whole genome shotgun (WGS) entry which is preliminary data.</text>
</comment>
<keyword evidence="2 3" id="KW-0472">Membrane</keyword>
<evidence type="ECO:0000256" key="2">
    <source>
        <dbReference type="ARBA" id="ARBA00023136"/>
    </source>
</evidence>
<proteinExistence type="predicted"/>
<evidence type="ECO:0008006" key="6">
    <source>
        <dbReference type="Google" id="ProtNLM"/>
    </source>
</evidence>
<evidence type="ECO:0000313" key="4">
    <source>
        <dbReference type="EMBL" id="NMI01141.1"/>
    </source>
</evidence>
<evidence type="ECO:0000313" key="5">
    <source>
        <dbReference type="Proteomes" id="UP000820669"/>
    </source>
</evidence>
<feature type="transmembrane region" description="Helical" evidence="3">
    <location>
        <begin position="27"/>
        <end position="51"/>
    </location>
</feature>
<dbReference type="PANTHER" id="PTHR37042:SF4">
    <property type="entry name" value="OUTER MEMBRANE PROTEIN RV1973"/>
    <property type="match status" value="1"/>
</dbReference>
<name>A0ABX1SHT4_9PSEU</name>
<comment type="subcellular location">
    <subcellularLocation>
        <location evidence="1">Membrane</location>
    </subcellularLocation>
</comment>
<keyword evidence="5" id="KW-1185">Reference proteome</keyword>
<organism evidence="4 5">
    <name type="scientific">Pseudonocardia acidicola</name>
    <dbReference type="NCBI Taxonomy" id="2724939"/>
    <lineage>
        <taxon>Bacteria</taxon>
        <taxon>Bacillati</taxon>
        <taxon>Actinomycetota</taxon>
        <taxon>Actinomycetes</taxon>
        <taxon>Pseudonocardiales</taxon>
        <taxon>Pseudonocardiaceae</taxon>
        <taxon>Pseudonocardia</taxon>
    </lineage>
</organism>
<evidence type="ECO:0000256" key="1">
    <source>
        <dbReference type="ARBA" id="ARBA00004370"/>
    </source>
</evidence>